<evidence type="ECO:0000313" key="3">
    <source>
        <dbReference type="EMBL" id="QLG62369.1"/>
    </source>
</evidence>
<organism evidence="3 4">
    <name type="scientific">Halorarum salinum</name>
    <dbReference type="NCBI Taxonomy" id="2743089"/>
    <lineage>
        <taxon>Archaea</taxon>
        <taxon>Methanobacteriati</taxon>
        <taxon>Methanobacteriota</taxon>
        <taxon>Stenosarchaea group</taxon>
        <taxon>Halobacteria</taxon>
        <taxon>Halobacteriales</taxon>
        <taxon>Haloferacaceae</taxon>
        <taxon>Halorarum</taxon>
    </lineage>
</organism>
<reference evidence="3 4" key="1">
    <citation type="submission" date="2020-06" db="EMBL/GenBank/DDBJ databases">
        <title>NJ-3-1, isolated from saline soil.</title>
        <authorList>
            <person name="Cui H.L."/>
            <person name="Shi X."/>
        </authorList>
    </citation>
    <scope>NUCLEOTIDE SEQUENCE [LARGE SCALE GENOMIC DNA]</scope>
    <source>
        <strain evidence="3 4">NJ-3-1</strain>
    </source>
</reference>
<keyword evidence="2" id="KW-0812">Transmembrane</keyword>
<protein>
    <submittedName>
        <fullName evidence="3">DUF2243 domain-containing protein</fullName>
    </submittedName>
</protein>
<keyword evidence="2" id="KW-1133">Transmembrane helix</keyword>
<evidence type="ECO:0000313" key="4">
    <source>
        <dbReference type="Proteomes" id="UP000509626"/>
    </source>
</evidence>
<dbReference type="Pfam" id="PF10002">
    <property type="entry name" value="DUF2243"/>
    <property type="match status" value="1"/>
</dbReference>
<evidence type="ECO:0000256" key="2">
    <source>
        <dbReference type="SAM" id="Phobius"/>
    </source>
</evidence>
<dbReference type="Proteomes" id="UP000509626">
    <property type="component" value="Chromosome"/>
</dbReference>
<feature type="region of interest" description="Disordered" evidence="1">
    <location>
        <begin position="163"/>
        <end position="187"/>
    </location>
</feature>
<dbReference type="AlphaFoldDB" id="A0A7D5LBZ5"/>
<name>A0A7D5LBZ5_9EURY</name>
<accession>A0A7D5LBZ5</accession>
<feature type="transmembrane region" description="Helical" evidence="2">
    <location>
        <begin position="69"/>
        <end position="89"/>
    </location>
</feature>
<keyword evidence="4" id="KW-1185">Reference proteome</keyword>
<dbReference type="GeneID" id="56038146"/>
<feature type="transmembrane region" description="Helical" evidence="2">
    <location>
        <begin position="21"/>
        <end position="42"/>
    </location>
</feature>
<keyword evidence="2" id="KW-0472">Membrane</keyword>
<feature type="compositionally biased region" description="Basic and acidic residues" evidence="1">
    <location>
        <begin position="170"/>
        <end position="181"/>
    </location>
</feature>
<dbReference type="InterPro" id="IPR018719">
    <property type="entry name" value="DUF2243_membrane"/>
</dbReference>
<proteinExistence type="predicted"/>
<feature type="transmembrane region" description="Helical" evidence="2">
    <location>
        <begin position="101"/>
        <end position="118"/>
    </location>
</feature>
<feature type="transmembrane region" description="Helical" evidence="2">
    <location>
        <begin position="138"/>
        <end position="159"/>
    </location>
</feature>
<dbReference type="RefSeq" id="WP_179268954.1">
    <property type="nucleotide sequence ID" value="NZ_CP058579.1"/>
</dbReference>
<dbReference type="OrthoDB" id="241278at2157"/>
<sequence>MDDPEGTWLGLRRRAKPLVQAGVLLGLGLGGFFDGIVLHQILQWHHMVSSHPDPTVAGDLELNVMADGLFHAVTYVLTVLGVGFLWRAWRRPAVPASGRTLFGSTIIGWGLFNLIEGIVDHHLLGIHHVWPAGPGPVILWDVAFLAWGALFVAGGYAVVRGDDAASPTRGADREEAGREEPEREEVD</sequence>
<dbReference type="KEGG" id="halu:HUG12_11765"/>
<gene>
    <name evidence="3" type="ORF">HUG12_11765</name>
</gene>
<evidence type="ECO:0000256" key="1">
    <source>
        <dbReference type="SAM" id="MobiDB-lite"/>
    </source>
</evidence>
<dbReference type="EMBL" id="CP058579">
    <property type="protein sequence ID" value="QLG62369.1"/>
    <property type="molecule type" value="Genomic_DNA"/>
</dbReference>